<evidence type="ECO:0000256" key="1">
    <source>
        <dbReference type="ARBA" id="ARBA00002100"/>
    </source>
</evidence>
<dbReference type="GO" id="GO:0031901">
    <property type="term" value="C:early endosome membrane"/>
    <property type="evidence" value="ECO:0007669"/>
    <property type="project" value="UniProtKB-SubCell"/>
</dbReference>
<evidence type="ECO:0000256" key="10">
    <source>
        <dbReference type="ARBA" id="ARBA00023288"/>
    </source>
</evidence>
<reference evidence="17" key="1">
    <citation type="journal article" date="2013" name="Genome Announc.">
        <title>Draft genome sequence of the grapevine dieback fungus Eutypa lata UCR-EL1.</title>
        <authorList>
            <person name="Blanco-Ulate B."/>
            <person name="Rolshausen P.E."/>
            <person name="Cantu D."/>
        </authorList>
    </citation>
    <scope>NUCLEOTIDE SEQUENCE [LARGE SCALE GENOMIC DNA]</scope>
    <source>
        <strain evidence="17">UCR-EL1</strain>
    </source>
</reference>
<dbReference type="AlphaFoldDB" id="M7SRL6"/>
<evidence type="ECO:0000256" key="4">
    <source>
        <dbReference type="ARBA" id="ARBA00022692"/>
    </source>
</evidence>
<evidence type="ECO:0000256" key="3">
    <source>
        <dbReference type="ARBA" id="ARBA00010104"/>
    </source>
</evidence>
<keyword evidence="4 13" id="KW-0812">Transmembrane</keyword>
<comment type="similarity">
    <text evidence="3">Belongs to the DHHC palmitoyltransferase family. AKR/ZDHHC17 subfamily.</text>
</comment>
<evidence type="ECO:0000256" key="9">
    <source>
        <dbReference type="ARBA" id="ARBA00023139"/>
    </source>
</evidence>
<dbReference type="PROSITE" id="PS50297">
    <property type="entry name" value="ANK_REP_REGION"/>
    <property type="match status" value="4"/>
</dbReference>
<accession>M7SRL6</accession>
<keyword evidence="13 16" id="KW-0808">Transferase</keyword>
<feature type="transmembrane region" description="Helical" evidence="13">
    <location>
        <begin position="388"/>
        <end position="405"/>
    </location>
</feature>
<evidence type="ECO:0000256" key="8">
    <source>
        <dbReference type="ARBA" id="ARBA00023136"/>
    </source>
</evidence>
<feature type="transmembrane region" description="Helical" evidence="13">
    <location>
        <begin position="321"/>
        <end position="338"/>
    </location>
</feature>
<evidence type="ECO:0000313" key="16">
    <source>
        <dbReference type="EMBL" id="EMR66892.1"/>
    </source>
</evidence>
<feature type="region of interest" description="Disordered" evidence="14">
    <location>
        <begin position="594"/>
        <end position="618"/>
    </location>
</feature>
<dbReference type="SUPFAM" id="SSF48403">
    <property type="entry name" value="Ankyrin repeat"/>
    <property type="match status" value="1"/>
</dbReference>
<evidence type="ECO:0000256" key="13">
    <source>
        <dbReference type="RuleBase" id="RU079119"/>
    </source>
</evidence>
<dbReference type="PANTHER" id="PTHR24161:SF85">
    <property type="entry name" value="PALMITOYLTRANSFERASE HIP14"/>
    <property type="match status" value="1"/>
</dbReference>
<dbReference type="PROSITE" id="PS50088">
    <property type="entry name" value="ANK_REPEAT"/>
    <property type="match status" value="5"/>
</dbReference>
<dbReference type="Pfam" id="PF12796">
    <property type="entry name" value="Ank_2"/>
    <property type="match status" value="2"/>
</dbReference>
<keyword evidence="10" id="KW-0449">Lipoprotein</keyword>
<evidence type="ECO:0000256" key="5">
    <source>
        <dbReference type="ARBA" id="ARBA00022737"/>
    </source>
</evidence>
<keyword evidence="13" id="KW-0012">Acyltransferase</keyword>
<dbReference type="Pfam" id="PF01529">
    <property type="entry name" value="DHHC"/>
    <property type="match status" value="1"/>
</dbReference>
<organism evidence="16 17">
    <name type="scientific">Eutypa lata (strain UCR-EL1)</name>
    <name type="common">Grapevine dieback disease fungus</name>
    <name type="synonym">Eutypa armeniacae</name>
    <dbReference type="NCBI Taxonomy" id="1287681"/>
    <lineage>
        <taxon>Eukaryota</taxon>
        <taxon>Fungi</taxon>
        <taxon>Dikarya</taxon>
        <taxon>Ascomycota</taxon>
        <taxon>Pezizomycotina</taxon>
        <taxon>Sordariomycetes</taxon>
        <taxon>Xylariomycetidae</taxon>
        <taxon>Xylariales</taxon>
        <taxon>Diatrypaceae</taxon>
        <taxon>Eutypa</taxon>
    </lineage>
</organism>
<feature type="repeat" description="ANK" evidence="12">
    <location>
        <begin position="213"/>
        <end position="245"/>
    </location>
</feature>
<evidence type="ECO:0000313" key="17">
    <source>
        <dbReference type="Proteomes" id="UP000012174"/>
    </source>
</evidence>
<name>M7SRL6_EUTLA</name>
<evidence type="ECO:0000256" key="14">
    <source>
        <dbReference type="SAM" id="MobiDB-lite"/>
    </source>
</evidence>
<comment type="catalytic activity">
    <reaction evidence="11 13">
        <text>L-cysteinyl-[protein] + hexadecanoyl-CoA = S-hexadecanoyl-L-cysteinyl-[protein] + CoA</text>
        <dbReference type="Rhea" id="RHEA:36683"/>
        <dbReference type="Rhea" id="RHEA-COMP:10131"/>
        <dbReference type="Rhea" id="RHEA-COMP:11032"/>
        <dbReference type="ChEBI" id="CHEBI:29950"/>
        <dbReference type="ChEBI" id="CHEBI:57287"/>
        <dbReference type="ChEBI" id="CHEBI:57379"/>
        <dbReference type="ChEBI" id="CHEBI:74151"/>
        <dbReference type="EC" id="2.3.1.225"/>
    </reaction>
</comment>
<comment type="domain">
    <text evidence="13">The DHHC domain is required for palmitoyltransferase activity.</text>
</comment>
<comment type="function">
    <text evidence="1">Palmitoyltransferase specific for casein kinase 1.</text>
</comment>
<keyword evidence="9" id="KW-0564">Palmitate</keyword>
<evidence type="ECO:0000256" key="6">
    <source>
        <dbReference type="ARBA" id="ARBA00022989"/>
    </source>
</evidence>
<dbReference type="InterPro" id="IPR002110">
    <property type="entry name" value="Ankyrin_rpt"/>
</dbReference>
<feature type="transmembrane region" description="Helical" evidence="13">
    <location>
        <begin position="486"/>
        <end position="508"/>
    </location>
</feature>
<feature type="region of interest" description="Disordered" evidence="14">
    <location>
        <begin position="1"/>
        <end position="47"/>
    </location>
</feature>
<feature type="domain" description="Palmitoyltransferase DHHC" evidence="15">
    <location>
        <begin position="437"/>
        <end position="572"/>
    </location>
</feature>
<evidence type="ECO:0000259" key="15">
    <source>
        <dbReference type="Pfam" id="PF01529"/>
    </source>
</evidence>
<dbReference type="Gene3D" id="1.25.40.20">
    <property type="entry name" value="Ankyrin repeat-containing domain"/>
    <property type="match status" value="1"/>
</dbReference>
<keyword evidence="17" id="KW-1185">Reference proteome</keyword>
<dbReference type="EMBL" id="KB706560">
    <property type="protein sequence ID" value="EMR66892.1"/>
    <property type="molecule type" value="Genomic_DNA"/>
</dbReference>
<feature type="compositionally biased region" description="Low complexity" evidence="14">
    <location>
        <begin position="599"/>
        <end position="611"/>
    </location>
</feature>
<comment type="subcellular location">
    <subcellularLocation>
        <location evidence="2">Early endosome membrane</location>
        <topology evidence="2">Multi-pass membrane protein</topology>
    </subcellularLocation>
</comment>
<evidence type="ECO:0000256" key="12">
    <source>
        <dbReference type="PROSITE-ProRule" id="PRU00023"/>
    </source>
</evidence>
<feature type="repeat" description="ANK" evidence="12">
    <location>
        <begin position="180"/>
        <end position="212"/>
    </location>
</feature>
<keyword evidence="5" id="KW-0677">Repeat</keyword>
<dbReference type="HOGENOM" id="CLU_012510_1_0_1"/>
<feature type="repeat" description="ANK" evidence="12">
    <location>
        <begin position="80"/>
        <end position="112"/>
    </location>
</feature>
<keyword evidence="8 13" id="KW-0472">Membrane</keyword>
<dbReference type="EC" id="2.3.1.225" evidence="13"/>
<dbReference type="InterPro" id="IPR001594">
    <property type="entry name" value="Palmitoyltrfase_DHHC"/>
</dbReference>
<evidence type="ECO:0000256" key="7">
    <source>
        <dbReference type="ARBA" id="ARBA00023043"/>
    </source>
</evidence>
<dbReference type="PROSITE" id="PS50216">
    <property type="entry name" value="DHHC"/>
    <property type="match status" value="1"/>
</dbReference>
<proteinExistence type="inferred from homology"/>
<feature type="transmembrane region" description="Helical" evidence="13">
    <location>
        <begin position="536"/>
        <end position="557"/>
    </location>
</feature>
<dbReference type="STRING" id="1287681.M7SRL6"/>
<keyword evidence="6 13" id="KW-1133">Transmembrane helix</keyword>
<dbReference type="OrthoDB" id="6781668at2759"/>
<dbReference type="Proteomes" id="UP000012174">
    <property type="component" value="Unassembled WGS sequence"/>
</dbReference>
<dbReference type="KEGG" id="ela:UCREL1_6114"/>
<sequence>MSQSTQPNGALNGAPAQPSTKGSATAPKLNSEDMELGHLPANGESSTEPDIMQLARVGDVPAMQKLFETTELDATYVDNEGITPLHWAAINNQFSMCKFLIASGADINKKGGESISTPLQWAAQRSNYYTVNLLLQHGADPLISDAQGYNTLHISIFNGNILLVVLLLHQGIPVDVADAYGHTGLMWAAYKGFPQCVDLFLRWGASVHAVDEQGFTALHWALVKGNPQCILKLIEYGSDRFAKTETGKTPAITAQDLNTLGPWHRALKECGYDENGYAVTPWWPGSSFFLKDKRGFMNKFLFSLPTALLLVELSIMAYLPIIVAVPIAFCVGFGFQWITNQLLEYAPPDMRHLHKTPWLAGIFAGSLILVGFRWVFVILPGTLPDHGLLNLLFAVFYGLIAYFYASSMIFDPGFVPKLNGIAEQKAVIDELLGMWKFDESNFCVTCMIRTPLRSKHCRRCQRCVAKHDHHCPWVNNCVGVNNHRHFFLYLINLTIGILLIDWLLFSYFTSKEIPSVSRECLILSEHLCKVMNYDPYTVLLGLWTTLQLTWVGMLLFVQFIQVARAMTTYENMYGIQDGSASSIVSAFTSTGAPLDPNHPDAGAPPSAADDPLGTAGGAHAHKHRSFLKQWSRLLGVDTFIETATGRSAATNSRKSRRKRNPYSKGYFQNCRDFWCDPAPMFGRRETGDAVLGGQKINYTEIYESPTAMELGLGRRRGGYEAVSGEAV</sequence>
<dbReference type="OMA" id="FWVGFRY"/>
<feature type="repeat" description="ANK" evidence="12">
    <location>
        <begin position="147"/>
        <end position="179"/>
    </location>
</feature>
<keyword evidence="7 12" id="KW-0040">ANK repeat</keyword>
<dbReference type="eggNOG" id="KOG0509">
    <property type="taxonomic scope" value="Eukaryota"/>
</dbReference>
<dbReference type="InterPro" id="IPR036770">
    <property type="entry name" value="Ankyrin_rpt-contain_sf"/>
</dbReference>
<feature type="repeat" description="ANK" evidence="12">
    <location>
        <begin position="114"/>
        <end position="146"/>
    </location>
</feature>
<dbReference type="SMART" id="SM00248">
    <property type="entry name" value="ANK"/>
    <property type="match status" value="5"/>
</dbReference>
<dbReference type="GO" id="GO:0019706">
    <property type="term" value="F:protein-cysteine S-palmitoyltransferase activity"/>
    <property type="evidence" value="ECO:0007669"/>
    <property type="project" value="UniProtKB-EC"/>
</dbReference>
<evidence type="ECO:0000256" key="2">
    <source>
        <dbReference type="ARBA" id="ARBA00004520"/>
    </source>
</evidence>
<gene>
    <name evidence="16" type="ORF">UCREL1_6114</name>
</gene>
<feature type="transmembrane region" description="Helical" evidence="13">
    <location>
        <begin position="358"/>
        <end position="376"/>
    </location>
</feature>
<evidence type="ECO:0000256" key="11">
    <source>
        <dbReference type="ARBA" id="ARBA00048048"/>
    </source>
</evidence>
<protein>
    <recommendedName>
        <fullName evidence="13">Palmitoyltransferase</fullName>
        <ecNumber evidence="13">2.3.1.225</ecNumber>
    </recommendedName>
</protein>
<dbReference type="PANTHER" id="PTHR24161">
    <property type="entry name" value="ANK_REP_REGION DOMAIN-CONTAINING PROTEIN-RELATED"/>
    <property type="match status" value="1"/>
</dbReference>